<reference evidence="2" key="2">
    <citation type="submission" date="2019-01" db="UniProtKB">
        <authorList>
            <consortium name="EnsemblPlants"/>
        </authorList>
    </citation>
    <scope>IDENTIFICATION</scope>
    <source>
        <strain evidence="2">cv. Heinz 1706</strain>
    </source>
</reference>
<protein>
    <recommendedName>
        <fullName evidence="1">Reverse transcriptase Ty1/copia-type domain-containing protein</fullName>
    </recommendedName>
</protein>
<evidence type="ECO:0000259" key="1">
    <source>
        <dbReference type="Pfam" id="PF07727"/>
    </source>
</evidence>
<dbReference type="Pfam" id="PF07727">
    <property type="entry name" value="RVT_2"/>
    <property type="match status" value="1"/>
</dbReference>
<reference evidence="2" key="1">
    <citation type="journal article" date="2012" name="Nature">
        <title>The tomato genome sequence provides insights into fleshy fruit evolution.</title>
        <authorList>
            <consortium name="Tomato Genome Consortium"/>
        </authorList>
    </citation>
    <scope>NUCLEOTIDE SEQUENCE [LARGE SCALE GENOMIC DNA]</scope>
    <source>
        <strain evidence="2">cv. Heinz 1706</strain>
    </source>
</reference>
<keyword evidence="3" id="KW-1185">Reference proteome</keyword>
<evidence type="ECO:0000313" key="2">
    <source>
        <dbReference type="EnsemblPlants" id="Solyc07g024093.1.1"/>
    </source>
</evidence>
<dbReference type="InterPro" id="IPR013103">
    <property type="entry name" value="RVT_2"/>
</dbReference>
<dbReference type="Gramene" id="Solyc07g024093.1.1">
    <property type="protein sequence ID" value="Solyc07g024093.1.1"/>
    <property type="gene ID" value="Solyc07g024093.1"/>
</dbReference>
<dbReference type="AlphaFoldDB" id="A0A3Q7H9Z2"/>
<proteinExistence type="predicted"/>
<name>A0A3Q7H9Z2_SOLLC</name>
<dbReference type="InParanoid" id="A0A3Q7H9Z2"/>
<sequence length="131" mass="14549">MSVTTQNPCLDMPPPILLSLDSNLPKSSINDTAAYFTSGSHPILIRYVIDSLGSQFSLKYLAYLEYFLDIEVKKVQDGLILSQSKYILSILSEFSMKNCKFVLTPMCSGKLPRATDGSPPAKAYILQAHPW</sequence>
<organism evidence="2">
    <name type="scientific">Solanum lycopersicum</name>
    <name type="common">Tomato</name>
    <name type="synonym">Lycopersicon esculentum</name>
    <dbReference type="NCBI Taxonomy" id="4081"/>
    <lineage>
        <taxon>Eukaryota</taxon>
        <taxon>Viridiplantae</taxon>
        <taxon>Streptophyta</taxon>
        <taxon>Embryophyta</taxon>
        <taxon>Tracheophyta</taxon>
        <taxon>Spermatophyta</taxon>
        <taxon>Magnoliopsida</taxon>
        <taxon>eudicotyledons</taxon>
        <taxon>Gunneridae</taxon>
        <taxon>Pentapetalae</taxon>
        <taxon>asterids</taxon>
        <taxon>lamiids</taxon>
        <taxon>Solanales</taxon>
        <taxon>Solanaceae</taxon>
        <taxon>Solanoideae</taxon>
        <taxon>Solaneae</taxon>
        <taxon>Solanum</taxon>
        <taxon>Solanum subgen. Lycopersicon</taxon>
    </lineage>
</organism>
<dbReference type="EnsemblPlants" id="Solyc07g024093.1.1">
    <property type="protein sequence ID" value="Solyc07g024093.1.1"/>
    <property type="gene ID" value="Solyc07g024093.1"/>
</dbReference>
<accession>A0A3Q7H9Z2</accession>
<feature type="domain" description="Reverse transcriptase Ty1/copia-type" evidence="1">
    <location>
        <begin position="38"/>
        <end position="107"/>
    </location>
</feature>
<evidence type="ECO:0000313" key="3">
    <source>
        <dbReference type="Proteomes" id="UP000004994"/>
    </source>
</evidence>
<dbReference type="Proteomes" id="UP000004994">
    <property type="component" value="Chromosome 7"/>
</dbReference>